<evidence type="ECO:0000313" key="2">
    <source>
        <dbReference type="EMBL" id="GAL58664.1"/>
    </source>
</evidence>
<proteinExistence type="predicted"/>
<organism evidence="2 3">
    <name type="scientific">Pseudescherichia vulneris NBRC 102420</name>
    <dbReference type="NCBI Taxonomy" id="1115515"/>
    <lineage>
        <taxon>Bacteria</taxon>
        <taxon>Pseudomonadati</taxon>
        <taxon>Pseudomonadota</taxon>
        <taxon>Gammaproteobacteria</taxon>
        <taxon>Enterobacterales</taxon>
        <taxon>Enterobacteriaceae</taxon>
        <taxon>Pseudescherichia</taxon>
    </lineage>
</organism>
<dbReference type="Pfam" id="PF09345">
    <property type="entry name" value="SiaC"/>
    <property type="match status" value="1"/>
</dbReference>
<accession>A0A090V5X8</accession>
<gene>
    <name evidence="2" type="ORF">EV102420_12_01700</name>
</gene>
<dbReference type="STRING" id="1115515.EV102420_12_01700"/>
<reference evidence="2 3" key="1">
    <citation type="submission" date="2014-09" db="EMBL/GenBank/DDBJ databases">
        <title>Whole genome shotgun sequence of Escherichia vulneris NBRC 102420.</title>
        <authorList>
            <person name="Yoshida Y."/>
            <person name="Hosoyama A."/>
            <person name="Tsuchikane K."/>
            <person name="Ohji S."/>
            <person name="Ichikawa N."/>
            <person name="Kimura A."/>
            <person name="Yamazoe A."/>
            <person name="Ezaki T."/>
            <person name="Fujita N."/>
        </authorList>
    </citation>
    <scope>NUCLEOTIDE SEQUENCE [LARGE SCALE GENOMIC DNA]</scope>
    <source>
        <strain evidence="2 3">NBRC 102420</strain>
    </source>
</reference>
<name>A0A090V5X8_PSEVU</name>
<dbReference type="InterPro" id="IPR018530">
    <property type="entry name" value="SiaC"/>
</dbReference>
<evidence type="ECO:0000259" key="1">
    <source>
        <dbReference type="Pfam" id="PF09345"/>
    </source>
</evidence>
<dbReference type="eggNOG" id="ENOG50312WH">
    <property type="taxonomic scope" value="Bacteria"/>
</dbReference>
<evidence type="ECO:0000313" key="3">
    <source>
        <dbReference type="Proteomes" id="UP000029462"/>
    </source>
</evidence>
<feature type="domain" description="SiaC family regulatory phosphoprotein" evidence="1">
    <location>
        <begin position="13"/>
        <end position="128"/>
    </location>
</feature>
<protein>
    <recommendedName>
        <fullName evidence="1">SiaC family regulatory phosphoprotein domain-containing protein</fullName>
    </recommendedName>
</protein>
<dbReference type="AlphaFoldDB" id="A0A090V5X8"/>
<dbReference type="EMBL" id="BBMZ01000012">
    <property type="protein sequence ID" value="GAL58664.1"/>
    <property type="molecule type" value="Genomic_DNA"/>
</dbReference>
<sequence length="138" mass="15298">MTDTTLPTVIVLAATSATPEVNFDFAAHRLVLKGEAYPENAAAFFRPLLQAVESWLEEIPAESAPLQLHVALSYFNSSSTKLLFEFFESLNGFAKRGKACELHWYYDADDDISEEFGQEVSLDFPALAVFLTPDLNAC</sequence>
<keyword evidence="3" id="KW-1185">Reference proteome</keyword>
<dbReference type="RefSeq" id="WP_042391775.1">
    <property type="nucleotide sequence ID" value="NZ_BBMZ01000012.1"/>
</dbReference>
<comment type="caution">
    <text evidence="2">The sequence shown here is derived from an EMBL/GenBank/DDBJ whole genome shotgun (WGS) entry which is preliminary data.</text>
</comment>
<dbReference type="OrthoDB" id="5297629at2"/>
<dbReference type="Proteomes" id="UP000029462">
    <property type="component" value="Unassembled WGS sequence"/>
</dbReference>